<keyword evidence="13 16" id="KW-0411">Iron-sulfur</keyword>
<evidence type="ECO:0000256" key="2">
    <source>
        <dbReference type="ARBA" id="ARBA00001966"/>
    </source>
</evidence>
<evidence type="ECO:0000256" key="3">
    <source>
        <dbReference type="ARBA" id="ARBA00004418"/>
    </source>
</evidence>
<dbReference type="GO" id="GO:0042597">
    <property type="term" value="C:periplasmic space"/>
    <property type="evidence" value="ECO:0007669"/>
    <property type="project" value="UniProtKB-SubCell"/>
</dbReference>
<dbReference type="AlphaFoldDB" id="A0A9D1UAI0"/>
<dbReference type="Proteomes" id="UP000824264">
    <property type="component" value="Unassembled WGS sequence"/>
</dbReference>
<comment type="catalytic activity">
    <reaction evidence="15">
        <text>2 Fe(III)-[cytochrome c3] + H2 = 2 Fe(II)-[cytochrome c3] + 2 H(+)</text>
        <dbReference type="Rhea" id="RHEA:20625"/>
        <dbReference type="Rhea" id="RHEA-COMP:11576"/>
        <dbReference type="Rhea" id="RHEA-COMP:11577"/>
        <dbReference type="ChEBI" id="CHEBI:15378"/>
        <dbReference type="ChEBI" id="CHEBI:18276"/>
        <dbReference type="ChEBI" id="CHEBI:29033"/>
        <dbReference type="ChEBI" id="CHEBI:29034"/>
        <dbReference type="EC" id="1.12.2.1"/>
    </reaction>
</comment>
<dbReference type="GO" id="GO:0009055">
    <property type="term" value="F:electron transfer activity"/>
    <property type="evidence" value="ECO:0007669"/>
    <property type="project" value="TreeGrafter"/>
</dbReference>
<dbReference type="EC" id="1.12.2.1" evidence="6"/>
<dbReference type="GO" id="GO:0046872">
    <property type="term" value="F:metal ion binding"/>
    <property type="evidence" value="ECO:0007669"/>
    <property type="project" value="UniProtKB-KW"/>
</dbReference>
<dbReference type="GO" id="GO:0009061">
    <property type="term" value="P:anaerobic respiration"/>
    <property type="evidence" value="ECO:0007669"/>
    <property type="project" value="TreeGrafter"/>
</dbReference>
<feature type="binding site" evidence="16">
    <location>
        <position position="298"/>
    </location>
    <ligand>
        <name>[3Fe-4S] cluster</name>
        <dbReference type="ChEBI" id="CHEBI:21137"/>
    </ligand>
</feature>
<keyword evidence="9" id="KW-0732">Signal</keyword>
<reference evidence="19" key="2">
    <citation type="submission" date="2021-04" db="EMBL/GenBank/DDBJ databases">
        <authorList>
            <person name="Gilroy R."/>
        </authorList>
    </citation>
    <scope>NUCLEOTIDE SEQUENCE</scope>
    <source>
        <strain evidence="19">ChiSxjej5B17-1746</strain>
    </source>
</reference>
<proteinExistence type="inferred from homology"/>
<dbReference type="GO" id="GO:0016020">
    <property type="term" value="C:membrane"/>
    <property type="evidence" value="ECO:0007669"/>
    <property type="project" value="TreeGrafter"/>
</dbReference>
<dbReference type="GO" id="GO:0008901">
    <property type="term" value="F:ferredoxin hydrogenase activity"/>
    <property type="evidence" value="ECO:0007669"/>
    <property type="project" value="InterPro"/>
</dbReference>
<evidence type="ECO:0000256" key="8">
    <source>
        <dbReference type="ARBA" id="ARBA00022723"/>
    </source>
</evidence>
<evidence type="ECO:0000256" key="7">
    <source>
        <dbReference type="ARBA" id="ARBA00022485"/>
    </source>
</evidence>
<comment type="similarity">
    <text evidence="4">Belongs to the [NiFe]/[NiFeSe] hydrogenase small subunit family.</text>
</comment>
<feature type="binding site" evidence="16">
    <location>
        <position position="301"/>
    </location>
    <ligand>
        <name>[3Fe-4S] cluster</name>
        <dbReference type="ChEBI" id="CHEBI:21137"/>
    </ligand>
</feature>
<dbReference type="Gene3D" id="4.10.480.10">
    <property type="entry name" value="Cytochrome-c3 hydrogenase, C-terminal domain"/>
    <property type="match status" value="1"/>
</dbReference>
<dbReference type="Pfam" id="PF14720">
    <property type="entry name" value="NiFe_hyd_SSU_C"/>
    <property type="match status" value="1"/>
</dbReference>
<dbReference type="GO" id="GO:0044569">
    <property type="term" value="C:[Ni-Fe] hydrogenase complex"/>
    <property type="evidence" value="ECO:0007669"/>
    <property type="project" value="TreeGrafter"/>
</dbReference>
<evidence type="ECO:0000313" key="19">
    <source>
        <dbReference type="EMBL" id="HIW79275.1"/>
    </source>
</evidence>
<keyword evidence="10" id="KW-0574">Periplasm</keyword>
<feature type="domain" description="NADH:ubiquinone oxidoreductase-like 20kDa subunit" evidence="17">
    <location>
        <begin position="67"/>
        <end position="213"/>
    </location>
</feature>
<sequence>MRFAIGLGKEDVEARLERQGISRRDFLKYCSVVAVTMGMGPGFAEQVAQALTMPRRPSVVYLHAAECTGCSEALLRTGQPFIDELILDTISLDYHETIMAAAGEAAEAALEKAVASPEGFICVVEGAIPTANDGKYGYIAGHTMLDICGRILPKAKAVVAYGTCAAFGGVQAARPNPTNAMGVNECFGAKGVKAINIPGCPPNPINLVGALVAFLRGDKIELDAHNRPLMFYGTSVHDQCERREHFENGEFAPSFDSEEARKGWCLFELGCKGPDTMNNCPKVKFNGTNWPVGAGHPCIGCSEPGFWDKMSPFYEN</sequence>
<reference evidence="19" key="1">
    <citation type="journal article" date="2021" name="PeerJ">
        <title>Extensive microbial diversity within the chicken gut microbiome revealed by metagenomics and culture.</title>
        <authorList>
            <person name="Gilroy R."/>
            <person name="Ravi A."/>
            <person name="Getino M."/>
            <person name="Pursley I."/>
            <person name="Horton D.L."/>
            <person name="Alikhan N.F."/>
            <person name="Baker D."/>
            <person name="Gharbi K."/>
            <person name="Hall N."/>
            <person name="Watson M."/>
            <person name="Adriaenssens E.M."/>
            <person name="Foster-Nyarko E."/>
            <person name="Jarju S."/>
            <person name="Secka A."/>
            <person name="Antonio M."/>
            <person name="Oren A."/>
            <person name="Chaudhuri R.R."/>
            <person name="La Ragione R."/>
            <person name="Hildebrand F."/>
            <person name="Pallen M.J."/>
        </authorList>
    </citation>
    <scope>NUCLEOTIDE SEQUENCE</scope>
    <source>
        <strain evidence="19">ChiSxjej5B17-1746</strain>
    </source>
</reference>
<dbReference type="EMBL" id="DXGI01000342">
    <property type="protein sequence ID" value="HIW79275.1"/>
    <property type="molecule type" value="Genomic_DNA"/>
</dbReference>
<protein>
    <recommendedName>
        <fullName evidence="6">cytochrome-c3 hydrogenase</fullName>
        <ecNumber evidence="6">1.12.2.1</ecNumber>
    </recommendedName>
</protein>
<dbReference type="InterPro" id="IPR001821">
    <property type="entry name" value="NiFe_hydrogenase_ssu"/>
</dbReference>
<keyword evidence="7 16" id="KW-0004">4Fe-4S</keyword>
<evidence type="ECO:0000256" key="14">
    <source>
        <dbReference type="ARBA" id="ARBA00023291"/>
    </source>
</evidence>
<feature type="binding site" evidence="16">
    <location>
        <position position="164"/>
    </location>
    <ligand>
        <name>[4Fe-4S] cluster</name>
        <dbReference type="ChEBI" id="CHEBI:49883"/>
        <label>1</label>
    </ligand>
</feature>
<dbReference type="PANTHER" id="PTHR30013">
    <property type="entry name" value="NIFE / NIFESE HYDROGENASE SMALL SUBUNIT FAMILY MEMBER"/>
    <property type="match status" value="1"/>
</dbReference>
<feature type="binding site" evidence="16">
    <location>
        <position position="240"/>
    </location>
    <ligand>
        <name>[4Fe-4S] cluster</name>
        <dbReference type="ChEBI" id="CHEBI:49883"/>
        <label>2</label>
    </ligand>
</feature>
<evidence type="ECO:0000256" key="1">
    <source>
        <dbReference type="ARBA" id="ARBA00001927"/>
    </source>
</evidence>
<dbReference type="GO" id="GO:0051538">
    <property type="term" value="F:3 iron, 4 sulfur cluster binding"/>
    <property type="evidence" value="ECO:0007669"/>
    <property type="project" value="UniProtKB-KW"/>
</dbReference>
<dbReference type="GO" id="GO:0047806">
    <property type="term" value="F:cytochrome-c3 hydrogenase activity"/>
    <property type="evidence" value="ECO:0007669"/>
    <property type="project" value="UniProtKB-EC"/>
</dbReference>
<dbReference type="NCBIfam" id="TIGR00391">
    <property type="entry name" value="hydA"/>
    <property type="match status" value="1"/>
</dbReference>
<dbReference type="InterPro" id="IPR027394">
    <property type="entry name" value="Cytochrome-c3_hydrogenase_C"/>
</dbReference>
<evidence type="ECO:0000256" key="10">
    <source>
        <dbReference type="ARBA" id="ARBA00022764"/>
    </source>
</evidence>
<feature type="binding site" evidence="16">
    <location>
        <position position="237"/>
    </location>
    <ligand>
        <name>[4Fe-4S] cluster</name>
        <dbReference type="ChEBI" id="CHEBI:49883"/>
        <label>2</label>
    </ligand>
</feature>
<comment type="subcellular location">
    <subcellularLocation>
        <location evidence="3">Periplasm</location>
    </subcellularLocation>
</comment>
<keyword evidence="14 16" id="KW-0003">3Fe-4S</keyword>
<feature type="domain" description="Cytochrome-c3 hydrogenase C-terminal" evidence="18">
    <location>
        <begin position="232"/>
        <end position="314"/>
    </location>
</feature>
<dbReference type="GO" id="GO:0051539">
    <property type="term" value="F:4 iron, 4 sulfur cluster binding"/>
    <property type="evidence" value="ECO:0007669"/>
    <property type="project" value="UniProtKB-KW"/>
</dbReference>
<dbReference type="PROSITE" id="PS51318">
    <property type="entry name" value="TAT"/>
    <property type="match status" value="1"/>
</dbReference>
<accession>A0A9D1UAI0</accession>
<evidence type="ECO:0000256" key="16">
    <source>
        <dbReference type="PIRSR" id="PIRSR000310-1"/>
    </source>
</evidence>
<feature type="binding site" evidence="16">
    <location>
        <position position="280"/>
    </location>
    <ligand>
        <name>[3Fe-4S] cluster</name>
        <dbReference type="ChEBI" id="CHEBI:21137"/>
    </ligand>
</feature>
<feature type="binding site" evidence="16">
    <location>
        <position position="200"/>
    </location>
    <ligand>
        <name>[4Fe-4S] cluster</name>
        <dbReference type="ChEBI" id="CHEBI:49883"/>
        <label>1</label>
    </ligand>
</feature>
<dbReference type="Pfam" id="PF01058">
    <property type="entry name" value="Oxidored_q6"/>
    <property type="match status" value="1"/>
</dbReference>
<evidence type="ECO:0000256" key="15">
    <source>
        <dbReference type="ARBA" id="ARBA00029307"/>
    </source>
</evidence>
<dbReference type="InterPro" id="IPR019546">
    <property type="entry name" value="TAT_signal_bac_arc"/>
</dbReference>
<feature type="binding site" evidence="16">
    <location>
        <position position="70"/>
    </location>
    <ligand>
        <name>[4Fe-4S] cluster</name>
        <dbReference type="ChEBI" id="CHEBI:49883"/>
        <label>1</label>
    </ligand>
</feature>
<feature type="binding site" evidence="16">
    <location>
        <position position="67"/>
    </location>
    <ligand>
        <name>[4Fe-4S] cluster</name>
        <dbReference type="ChEBI" id="CHEBI:49883"/>
        <label>1</label>
    </ligand>
</feature>
<feature type="binding site" evidence="16">
    <location>
        <position position="265"/>
    </location>
    <ligand>
        <name>[4Fe-4S] cluster</name>
        <dbReference type="ChEBI" id="CHEBI:49883"/>
        <label>2</label>
    </ligand>
</feature>
<name>A0A9D1UAI0_9BACT</name>
<evidence type="ECO:0000256" key="4">
    <source>
        <dbReference type="ARBA" id="ARBA00006605"/>
    </source>
</evidence>
<dbReference type="GO" id="GO:0009375">
    <property type="term" value="C:ferredoxin hydrogenase complex"/>
    <property type="evidence" value="ECO:0007669"/>
    <property type="project" value="InterPro"/>
</dbReference>
<keyword evidence="12 16" id="KW-0408">Iron</keyword>
<organism evidence="19 20">
    <name type="scientific">Candidatus Bilophila faecipullorum</name>
    <dbReference type="NCBI Taxonomy" id="2838482"/>
    <lineage>
        <taxon>Bacteria</taxon>
        <taxon>Pseudomonadati</taxon>
        <taxon>Thermodesulfobacteriota</taxon>
        <taxon>Desulfovibrionia</taxon>
        <taxon>Desulfovibrionales</taxon>
        <taxon>Desulfovibrionaceae</taxon>
        <taxon>Bilophila</taxon>
    </lineage>
</organism>
<dbReference type="InterPro" id="IPR037024">
    <property type="entry name" value="NiFe_Hase_small_N_sf"/>
</dbReference>
<dbReference type="Gene3D" id="3.40.50.700">
    <property type="entry name" value="NADH:ubiquinone oxidoreductase-like, 20kDa subunit"/>
    <property type="match status" value="1"/>
</dbReference>
<dbReference type="InterPro" id="IPR037148">
    <property type="entry name" value="NiFe-Hase_small_C_sf"/>
</dbReference>
<dbReference type="NCBIfam" id="TIGR01409">
    <property type="entry name" value="TAT_signal_seq"/>
    <property type="match status" value="1"/>
</dbReference>
<evidence type="ECO:0000256" key="12">
    <source>
        <dbReference type="ARBA" id="ARBA00023004"/>
    </source>
</evidence>
<dbReference type="PANTHER" id="PTHR30013:SF7">
    <property type="entry name" value="HYDROGENASE-2 SMALL CHAIN"/>
    <property type="match status" value="1"/>
</dbReference>
<comment type="caution">
    <text evidence="19">The sequence shown here is derived from an EMBL/GenBank/DDBJ whole genome shotgun (WGS) entry which is preliminary data.</text>
</comment>
<dbReference type="InterPro" id="IPR006137">
    <property type="entry name" value="NADH_UbQ_OxRdtase-like_20kDa"/>
</dbReference>
<evidence type="ECO:0000256" key="11">
    <source>
        <dbReference type="ARBA" id="ARBA00023002"/>
    </source>
</evidence>
<evidence type="ECO:0000256" key="13">
    <source>
        <dbReference type="ARBA" id="ARBA00023014"/>
    </source>
</evidence>
<evidence type="ECO:0000256" key="5">
    <source>
        <dbReference type="ARBA" id="ARBA00011771"/>
    </source>
</evidence>
<dbReference type="InterPro" id="IPR006311">
    <property type="entry name" value="TAT_signal"/>
</dbReference>
<keyword evidence="11" id="KW-0560">Oxidoreductase</keyword>
<comment type="subunit">
    <text evidence="5">Heterodimer of a large and a small subunit.</text>
</comment>
<dbReference type="SUPFAM" id="SSF56770">
    <property type="entry name" value="HydA/Nqo6-like"/>
    <property type="match status" value="1"/>
</dbReference>
<evidence type="ECO:0000256" key="6">
    <source>
        <dbReference type="ARBA" id="ARBA00012159"/>
    </source>
</evidence>
<evidence type="ECO:0000256" key="9">
    <source>
        <dbReference type="ARBA" id="ARBA00022729"/>
    </source>
</evidence>
<evidence type="ECO:0000259" key="18">
    <source>
        <dbReference type="Pfam" id="PF14720"/>
    </source>
</evidence>
<comment type="cofactor">
    <cofactor evidence="2">
        <name>[4Fe-4S] cluster</name>
        <dbReference type="ChEBI" id="CHEBI:49883"/>
    </cofactor>
</comment>
<dbReference type="PRINTS" id="PR00614">
    <property type="entry name" value="NIHGNASESMLL"/>
</dbReference>
<evidence type="ECO:0000313" key="20">
    <source>
        <dbReference type="Proteomes" id="UP000824264"/>
    </source>
</evidence>
<dbReference type="PIRSF" id="PIRSF000310">
    <property type="entry name" value="NiFe_hyd_ssu"/>
    <property type="match status" value="1"/>
</dbReference>
<gene>
    <name evidence="19" type="ORF">H9874_09050</name>
</gene>
<keyword evidence="8 16" id="KW-0479">Metal-binding</keyword>
<feature type="binding site" evidence="16">
    <location>
        <position position="271"/>
    </location>
    <ligand>
        <name>[4Fe-4S] cluster</name>
        <dbReference type="ChEBI" id="CHEBI:49883"/>
        <label>2</label>
    </ligand>
</feature>
<comment type="cofactor">
    <cofactor evidence="1">
        <name>[3Fe-4S] cluster</name>
        <dbReference type="ChEBI" id="CHEBI:21137"/>
    </cofactor>
</comment>
<evidence type="ECO:0000259" key="17">
    <source>
        <dbReference type="Pfam" id="PF01058"/>
    </source>
</evidence>